<keyword evidence="4" id="KW-1185">Reference proteome</keyword>
<feature type="domain" description="PB1-like" evidence="2">
    <location>
        <begin position="3"/>
        <end position="85"/>
    </location>
</feature>
<dbReference type="GO" id="GO:0000127">
    <property type="term" value="C:transcription factor TFIIIC complex"/>
    <property type="evidence" value="ECO:0007669"/>
    <property type="project" value="InterPro"/>
</dbReference>
<sequence length="267" mass="30958">MGLFTYRNGPLQYMGGETTVIEEIDGDRWSVFETYAELRQFGYVQENIPSLWFKDPTHEDLKKNLKLFKSDVDSIAMCNIAELRNVSENRFEPLCSKTLPFCVRVNPNSLCPSHNRTCLLPHPQFSFSTSLPLSSRVRESERHRERLNAITIRPAVSTVLPSAPSRCQLRRAVSSVNSIAQLLSRISYYFSNGPFLRFWIKKGYDTRKDPDSRMLKLRWEEICTFRAFPYKLQTSLQLFELVDDYIQSEINKPPSQASCTISFVNLY</sequence>
<dbReference type="InterPro" id="IPR040454">
    <property type="entry name" value="TF_IIIC_Tfc1/Sfc1"/>
</dbReference>
<gene>
    <name evidence="3" type="ORF">Ahy_A01g001403</name>
</gene>
<dbReference type="Proteomes" id="UP000289738">
    <property type="component" value="Chromosome A01"/>
</dbReference>
<dbReference type="Pfam" id="PF26130">
    <property type="entry name" value="PB1-like"/>
    <property type="match status" value="1"/>
</dbReference>
<dbReference type="AlphaFoldDB" id="A0A445EN65"/>
<feature type="domain" description="Transcription factor IIIC subunit 5 HTH" evidence="1">
    <location>
        <begin position="177"/>
        <end position="214"/>
    </location>
</feature>
<name>A0A445EN65_ARAHY</name>
<accession>A0A445EN65</accession>
<dbReference type="GO" id="GO:0006384">
    <property type="term" value="P:transcription initiation at RNA polymerase III promoter"/>
    <property type="evidence" value="ECO:0007669"/>
    <property type="project" value="InterPro"/>
</dbReference>
<proteinExistence type="predicted"/>
<comment type="caution">
    <text evidence="3">The sequence shown here is derived from an EMBL/GenBank/DDBJ whole genome shotgun (WGS) entry which is preliminary data.</text>
</comment>
<dbReference type="InterPro" id="IPR058594">
    <property type="entry name" value="PB1-like_dom_pln"/>
</dbReference>
<dbReference type="PANTHER" id="PTHR13230:SF5">
    <property type="entry name" value="GENERAL TRANSCRIPTION FACTOR 3C POLYPEPTIDE 5"/>
    <property type="match status" value="1"/>
</dbReference>
<dbReference type="InterPro" id="IPR019136">
    <property type="entry name" value="TF_IIIC_su-5_HTH"/>
</dbReference>
<evidence type="ECO:0000259" key="2">
    <source>
        <dbReference type="Pfam" id="PF26130"/>
    </source>
</evidence>
<evidence type="ECO:0000313" key="4">
    <source>
        <dbReference type="Proteomes" id="UP000289738"/>
    </source>
</evidence>
<evidence type="ECO:0000259" key="1">
    <source>
        <dbReference type="Pfam" id="PF09734"/>
    </source>
</evidence>
<dbReference type="GO" id="GO:0001002">
    <property type="term" value="F:RNA polymerase III type 1 promoter sequence-specific DNA binding"/>
    <property type="evidence" value="ECO:0007669"/>
    <property type="project" value="TreeGrafter"/>
</dbReference>
<dbReference type="Pfam" id="PF09734">
    <property type="entry name" value="Tau95"/>
    <property type="match status" value="1"/>
</dbReference>
<organism evidence="3 4">
    <name type="scientific">Arachis hypogaea</name>
    <name type="common">Peanut</name>
    <dbReference type="NCBI Taxonomy" id="3818"/>
    <lineage>
        <taxon>Eukaryota</taxon>
        <taxon>Viridiplantae</taxon>
        <taxon>Streptophyta</taxon>
        <taxon>Embryophyta</taxon>
        <taxon>Tracheophyta</taxon>
        <taxon>Spermatophyta</taxon>
        <taxon>Magnoliopsida</taxon>
        <taxon>eudicotyledons</taxon>
        <taxon>Gunneridae</taxon>
        <taxon>Pentapetalae</taxon>
        <taxon>rosids</taxon>
        <taxon>fabids</taxon>
        <taxon>Fabales</taxon>
        <taxon>Fabaceae</taxon>
        <taxon>Papilionoideae</taxon>
        <taxon>50 kb inversion clade</taxon>
        <taxon>dalbergioids sensu lato</taxon>
        <taxon>Dalbergieae</taxon>
        <taxon>Pterocarpus clade</taxon>
        <taxon>Arachis</taxon>
    </lineage>
</organism>
<protein>
    <submittedName>
        <fullName evidence="3">Uncharacterized protein</fullName>
    </submittedName>
</protein>
<dbReference type="PANTHER" id="PTHR13230">
    <property type="entry name" value="GENERAL TRANSCRIPTION FACTOR IIIC, POLYPEPTIDE 5"/>
    <property type="match status" value="1"/>
</dbReference>
<dbReference type="GO" id="GO:0001003">
    <property type="term" value="F:RNA polymerase III type 2 promoter sequence-specific DNA binding"/>
    <property type="evidence" value="ECO:0007669"/>
    <property type="project" value="TreeGrafter"/>
</dbReference>
<evidence type="ECO:0000313" key="3">
    <source>
        <dbReference type="EMBL" id="RYR76888.1"/>
    </source>
</evidence>
<dbReference type="EMBL" id="SDMP01000001">
    <property type="protein sequence ID" value="RYR76888.1"/>
    <property type="molecule type" value="Genomic_DNA"/>
</dbReference>
<reference evidence="3 4" key="1">
    <citation type="submission" date="2019-01" db="EMBL/GenBank/DDBJ databases">
        <title>Sequencing of cultivated peanut Arachis hypogaea provides insights into genome evolution and oil improvement.</title>
        <authorList>
            <person name="Chen X."/>
        </authorList>
    </citation>
    <scope>NUCLEOTIDE SEQUENCE [LARGE SCALE GENOMIC DNA]</scope>
    <source>
        <strain evidence="4">cv. Fuhuasheng</strain>
        <tissue evidence="3">Leaves</tissue>
    </source>
</reference>